<keyword evidence="4" id="KW-0336">GPI-anchor</keyword>
<proteinExistence type="predicted"/>
<evidence type="ECO:0000256" key="8">
    <source>
        <dbReference type="ARBA" id="ARBA00023288"/>
    </source>
</evidence>
<dbReference type="GeneID" id="92376993"/>
<protein>
    <submittedName>
        <fullName evidence="10">Trypanosomal VSG domain containing protein, putative</fullName>
    </submittedName>
</protein>
<comment type="function">
    <text evidence="1">VSG forms a coat on the surface of the parasite. The trypanosome evades the immune response of the host by expressing a series of antigenically distinct VSGs from an estimated 1000 VSG genes.</text>
</comment>
<dbReference type="Pfam" id="PF13206">
    <property type="entry name" value="VSG_B"/>
    <property type="match status" value="1"/>
</dbReference>
<evidence type="ECO:0000313" key="10">
    <source>
        <dbReference type="EMBL" id="SCU71472.1"/>
    </source>
</evidence>
<name>A0A1G4IGF9_TRYEQ</name>
<keyword evidence="11" id="KW-1185">Reference proteome</keyword>
<keyword evidence="7" id="KW-0325">Glycoprotein</keyword>
<evidence type="ECO:0000256" key="2">
    <source>
        <dbReference type="ARBA" id="ARBA00004609"/>
    </source>
</evidence>
<dbReference type="Proteomes" id="UP000195570">
    <property type="component" value="Unassembled WGS sequence"/>
</dbReference>
<evidence type="ECO:0000256" key="3">
    <source>
        <dbReference type="ARBA" id="ARBA00022475"/>
    </source>
</evidence>
<organism evidence="10 11">
    <name type="scientific">Trypanosoma equiperdum</name>
    <dbReference type="NCBI Taxonomy" id="5694"/>
    <lineage>
        <taxon>Eukaryota</taxon>
        <taxon>Discoba</taxon>
        <taxon>Euglenozoa</taxon>
        <taxon>Kinetoplastea</taxon>
        <taxon>Metakinetoplastina</taxon>
        <taxon>Trypanosomatida</taxon>
        <taxon>Trypanosomatidae</taxon>
        <taxon>Trypanosoma</taxon>
    </lineage>
</organism>
<evidence type="ECO:0000259" key="9">
    <source>
        <dbReference type="Pfam" id="PF13206"/>
    </source>
</evidence>
<dbReference type="GO" id="GO:0098552">
    <property type="term" value="C:side of membrane"/>
    <property type="evidence" value="ECO:0007669"/>
    <property type="project" value="UniProtKB-KW"/>
</dbReference>
<comment type="subcellular location">
    <subcellularLocation>
        <location evidence="2">Cell membrane</location>
        <topology evidence="2">Lipid-anchor</topology>
        <topology evidence="2">GPI-anchor</topology>
    </subcellularLocation>
</comment>
<keyword evidence="3" id="KW-1003">Cell membrane</keyword>
<dbReference type="GO" id="GO:0005886">
    <property type="term" value="C:plasma membrane"/>
    <property type="evidence" value="ECO:0007669"/>
    <property type="project" value="UniProtKB-SubCell"/>
</dbReference>
<evidence type="ECO:0000256" key="4">
    <source>
        <dbReference type="ARBA" id="ARBA00022622"/>
    </source>
</evidence>
<evidence type="ECO:0000313" key="11">
    <source>
        <dbReference type="Proteomes" id="UP000195570"/>
    </source>
</evidence>
<keyword evidence="6" id="KW-0472">Membrane</keyword>
<evidence type="ECO:0000256" key="7">
    <source>
        <dbReference type="ARBA" id="ARBA00023180"/>
    </source>
</evidence>
<keyword evidence="5" id="KW-0732">Signal</keyword>
<evidence type="ECO:0000256" key="5">
    <source>
        <dbReference type="ARBA" id="ARBA00022729"/>
    </source>
</evidence>
<comment type="caution">
    <text evidence="10">The sequence shown here is derived from an EMBL/GenBank/DDBJ whole genome shotgun (WGS) entry which is preliminary data.</text>
</comment>
<evidence type="ECO:0000256" key="6">
    <source>
        <dbReference type="ARBA" id="ARBA00023136"/>
    </source>
</evidence>
<accession>A0A1G4IGF9</accession>
<dbReference type="RefSeq" id="XP_067082137.1">
    <property type="nucleotide sequence ID" value="XM_067226036.1"/>
</dbReference>
<sequence length="148" mass="15559">MVCICTKKESKVKQLCSRALTGAASVIDSTSSQGKAHKAWKALSAACTKLAEKAVEGEQKMQLTAELATLEAMRGQDKIVVTGSPGFQPLASSTHNFFGAFVVATTTASDCDTDGFNVVGTGGKGRCIDYSAYLKKPAGIPWIKHAKT</sequence>
<keyword evidence="8" id="KW-0449">Lipoprotein</keyword>
<reference evidence="10" key="1">
    <citation type="submission" date="2016-09" db="EMBL/GenBank/DDBJ databases">
        <authorList>
            <person name="Hebert L."/>
            <person name="Moumen B."/>
        </authorList>
    </citation>
    <scope>NUCLEOTIDE SEQUENCE [LARGE SCALE GENOMIC DNA]</scope>
    <source>
        <strain evidence="10">OVI</strain>
    </source>
</reference>
<dbReference type="InterPro" id="IPR025932">
    <property type="entry name" value="Trypano_VSG_B_N_dom"/>
</dbReference>
<evidence type="ECO:0000256" key="1">
    <source>
        <dbReference type="ARBA" id="ARBA00002523"/>
    </source>
</evidence>
<feature type="domain" description="Trypanosome variant surface glycoprotein B-type N-terminal" evidence="9">
    <location>
        <begin position="1"/>
        <end position="146"/>
    </location>
</feature>
<dbReference type="VEuPathDB" id="TriTrypDB:TEOVI_000305300"/>
<dbReference type="AlphaFoldDB" id="A0A1G4IGF9"/>
<gene>
    <name evidence="10" type="ORF">TEOVI_000305300</name>
</gene>
<dbReference type="EMBL" id="CZPT02001630">
    <property type="protein sequence ID" value="SCU71472.1"/>
    <property type="molecule type" value="Genomic_DNA"/>
</dbReference>